<dbReference type="PROSITE" id="PS50077">
    <property type="entry name" value="HEAT_REPEAT"/>
    <property type="match status" value="1"/>
</dbReference>
<organism evidence="7 8">
    <name type="scientific">Vanrija pseudolonga</name>
    <dbReference type="NCBI Taxonomy" id="143232"/>
    <lineage>
        <taxon>Eukaryota</taxon>
        <taxon>Fungi</taxon>
        <taxon>Dikarya</taxon>
        <taxon>Basidiomycota</taxon>
        <taxon>Agaricomycotina</taxon>
        <taxon>Tremellomycetes</taxon>
        <taxon>Trichosporonales</taxon>
        <taxon>Trichosporonaceae</taxon>
        <taxon>Vanrija</taxon>
    </lineage>
</organism>
<dbReference type="InterPro" id="IPR039600">
    <property type="entry name" value="TANGO6/Rtp1"/>
</dbReference>
<name>A0AAF1BU53_9TREE</name>
<feature type="region of interest" description="Disordered" evidence="3">
    <location>
        <begin position="54"/>
        <end position="73"/>
    </location>
</feature>
<comment type="similarity">
    <text evidence="1">Belongs to the Tango6 family.</text>
</comment>
<dbReference type="InterPro" id="IPR016024">
    <property type="entry name" value="ARM-type_fold"/>
</dbReference>
<evidence type="ECO:0000256" key="4">
    <source>
        <dbReference type="SAM" id="SignalP"/>
    </source>
</evidence>
<feature type="domain" description="RNA polymerase II assembly factor Rtp1 C-terminal" evidence="6">
    <location>
        <begin position="738"/>
        <end position="850"/>
    </location>
</feature>
<sequence>MASSTEGIKVLLAAATALLAPSAPLPSAPPALLERLRASSALLPSWRTRTGWTEDDELEQIGDDDDEASPGRKERRDALVQLVGRRCLDVLLALQALLGKEFWPAEFKDGMVDKDFLLGTADLRVMRLMLSHAVASLLLPLTLAYVVGLPRRAPLDPRLPAAVNDLLSLLETPSPPAGGSSARAKHSTAITLALAHSHLAPLVLSAVTLGWTPTVPPPTHAALRSRLVSAISAFPPAQAMAALSAALQTIHAGKRKPPRGWARVWPAYVEGAIGTLLSGQVQRPGGVRAVMENVFGEAGNMLGPEAVEGSKLDQIAGLLSRVPKSVQPEVYIPKLLTTLFDLIAPESASHPIVYTHAASYVVHHLWQTSPLAVEWLRARLHTPWLPQNPQPGVVVSSEQVEAAARSMAQLVLHAPPSPDFTDFVVGPILPPLFALHAQINPAVGAGSIQKAAAPAPGLAADVRLLLSSWGKVVPQDKGVAGVWSVIVGGRGWPPSDDGEELYWSVKGGRAEIDFGHPEAPQVSVSTAMDVDGDDALDSFELSPDPPTLVSLIKGFDRPDVASDVFLKVLDEWRVRASADDQDPLRSLLFLRITLAMMESLGEKLLANPDHVLAFVEGVLGDEVHALREKAAEKKPLIQEVDADADEPLPELTAEGVEKMGMVETAISLLLASLEANEKLNFDSAPILHPISNHLEALAGSQLSGVRQLAREAQLVLLVRRSTTLTAKDGTVSPAVATYRRALTLVSDPILPVRAHGLVLLRDLVLSKDYDTALTPSILDVYMQAIQDKDSYIYLNAVKGVAAMAETLGKEIFKTLVRLYREGGDGVSGDALDKALRIGEALGLVIRRAGKAFAANAGIVVPVLLSTFANAKLPTILRTSALSLLSTCAEVDHLALLPWADELASAAVDLVQIESVASSPFRPEPAAAEPAPTRKVVLIDDEEPEEEAPKETGPRIVDDEPTAQDSKHPALRRAAVVFLGLLVASLIEAAGESDGNESASGEFQMRLPGAAATITPSASRRAPPPSLAEPILERAGTVLRYVAHTDDDEVVRGQASEVVALVERLRVVKLTERISSSTLL</sequence>
<feature type="compositionally biased region" description="Basic and acidic residues" evidence="3">
    <location>
        <begin position="946"/>
        <end position="957"/>
    </location>
</feature>
<feature type="repeat" description="HEAT" evidence="2">
    <location>
        <begin position="777"/>
        <end position="815"/>
    </location>
</feature>
<dbReference type="Pfam" id="PF10363">
    <property type="entry name" value="RTP1_C1"/>
    <property type="match status" value="1"/>
</dbReference>
<evidence type="ECO:0000313" key="7">
    <source>
        <dbReference type="EMBL" id="WOO85618.1"/>
    </source>
</evidence>
<dbReference type="Pfam" id="PF10304">
    <property type="entry name" value="RTP1_C2"/>
    <property type="match status" value="1"/>
</dbReference>
<feature type="compositionally biased region" description="Acidic residues" evidence="3">
    <location>
        <begin position="54"/>
        <end position="68"/>
    </location>
</feature>
<evidence type="ECO:0000256" key="1">
    <source>
        <dbReference type="ARBA" id="ARBA00005724"/>
    </source>
</evidence>
<dbReference type="RefSeq" id="XP_062631644.1">
    <property type="nucleotide sequence ID" value="XM_062775660.1"/>
</dbReference>
<evidence type="ECO:0000259" key="6">
    <source>
        <dbReference type="Pfam" id="PF10363"/>
    </source>
</evidence>
<dbReference type="AlphaFoldDB" id="A0AAF1BU53"/>
<dbReference type="GO" id="GO:0009306">
    <property type="term" value="P:protein secretion"/>
    <property type="evidence" value="ECO:0007669"/>
    <property type="project" value="TreeGrafter"/>
</dbReference>
<dbReference type="EMBL" id="CP086720">
    <property type="protein sequence ID" value="WOO85618.1"/>
    <property type="molecule type" value="Genomic_DNA"/>
</dbReference>
<keyword evidence="4" id="KW-0732">Signal</keyword>
<dbReference type="Gene3D" id="1.25.10.10">
    <property type="entry name" value="Leucine-rich Repeat Variant"/>
    <property type="match status" value="1"/>
</dbReference>
<gene>
    <name evidence="7" type="primary">RTP1</name>
    <name evidence="7" type="ORF">LOC62_07G009119</name>
</gene>
<dbReference type="PANTHER" id="PTHR20959">
    <property type="entry name" value="TRANSPORT AND GOLGI ORGANIZATION PROTEIN 6 FAMILY MEMBER"/>
    <property type="match status" value="1"/>
</dbReference>
<dbReference type="InterPro" id="IPR019414">
    <property type="entry name" value="Rtp1_C2"/>
</dbReference>
<evidence type="ECO:0000256" key="2">
    <source>
        <dbReference type="PROSITE-ProRule" id="PRU00103"/>
    </source>
</evidence>
<proteinExistence type="inferred from homology"/>
<evidence type="ECO:0000259" key="5">
    <source>
        <dbReference type="Pfam" id="PF10304"/>
    </source>
</evidence>
<dbReference type="PANTHER" id="PTHR20959:SF1">
    <property type="entry name" value="TRANSPORT AND GOLGI ORGANIZATION PROTEIN 6 HOMOLOG"/>
    <property type="match status" value="1"/>
</dbReference>
<dbReference type="Proteomes" id="UP000827549">
    <property type="component" value="Chromosome 7"/>
</dbReference>
<dbReference type="SUPFAM" id="SSF48371">
    <property type="entry name" value="ARM repeat"/>
    <property type="match status" value="1"/>
</dbReference>
<reference evidence="7" key="1">
    <citation type="submission" date="2023-10" db="EMBL/GenBank/DDBJ databases">
        <authorList>
            <person name="Noh H."/>
        </authorList>
    </citation>
    <scope>NUCLEOTIDE SEQUENCE</scope>
    <source>
        <strain evidence="7">DUCC4014</strain>
    </source>
</reference>
<dbReference type="GeneID" id="87812282"/>
<feature type="signal peptide" evidence="4">
    <location>
        <begin position="1"/>
        <end position="22"/>
    </location>
</feature>
<protein>
    <submittedName>
        <fullName evidence="7">RNA polymerase II assembly factor RTP1</fullName>
    </submittedName>
</protein>
<evidence type="ECO:0000313" key="8">
    <source>
        <dbReference type="Proteomes" id="UP000827549"/>
    </source>
</evidence>
<dbReference type="InterPro" id="IPR011989">
    <property type="entry name" value="ARM-like"/>
</dbReference>
<dbReference type="InterPro" id="IPR021133">
    <property type="entry name" value="HEAT_type_2"/>
</dbReference>
<feature type="chain" id="PRO_5041998119" evidence="4">
    <location>
        <begin position="23"/>
        <end position="1079"/>
    </location>
</feature>
<dbReference type="InterPro" id="IPR019451">
    <property type="entry name" value="Rtp1_C1"/>
</dbReference>
<accession>A0AAF1BU53</accession>
<evidence type="ECO:0000256" key="3">
    <source>
        <dbReference type="SAM" id="MobiDB-lite"/>
    </source>
</evidence>
<keyword evidence="8" id="KW-1185">Reference proteome</keyword>
<feature type="domain" description="RNA polymerase II assembly factor Rtp1 C-terminal" evidence="5">
    <location>
        <begin position="1036"/>
        <end position="1061"/>
    </location>
</feature>
<feature type="region of interest" description="Disordered" evidence="3">
    <location>
        <begin position="920"/>
        <end position="967"/>
    </location>
</feature>